<proteinExistence type="predicted"/>
<evidence type="ECO:0000256" key="1">
    <source>
        <dbReference type="SAM" id="MobiDB-lite"/>
    </source>
</evidence>
<evidence type="ECO:0000313" key="3">
    <source>
        <dbReference type="Proteomes" id="UP000243542"/>
    </source>
</evidence>
<gene>
    <name evidence="2" type="ORF">ATK36_3738</name>
</gene>
<dbReference type="EMBL" id="PDJK01000002">
    <property type="protein sequence ID" value="PFG48638.1"/>
    <property type="molecule type" value="Genomic_DNA"/>
</dbReference>
<dbReference type="RefSeq" id="WP_245914882.1">
    <property type="nucleotide sequence ID" value="NZ_JBIAKZ010000009.1"/>
</dbReference>
<evidence type="ECO:0000313" key="2">
    <source>
        <dbReference type="EMBL" id="PFG48638.1"/>
    </source>
</evidence>
<dbReference type="Proteomes" id="UP000243542">
    <property type="component" value="Unassembled WGS sequence"/>
</dbReference>
<protein>
    <submittedName>
        <fullName evidence="2">Uncharacterized protein</fullName>
    </submittedName>
</protein>
<sequence>MDGNGNGDNKSVLSGEMGSEPSKSGDFNRPGAQPPPDPKHEWIPPGDVGKPPPVPGGSDHPGKGVTVVNTEAMRTFAKNLQSLADGPIKSLPDKLEGVQLKPGVFLTAQEKIVKPITGPGGLRDTTKSAIHDLSKALHEVSEAVNMAAKAYENADEVNKMSADQYNQYFNRVNGHITNAGQQR</sequence>
<comment type="caution">
    <text evidence="2">The sequence shown here is derived from an EMBL/GenBank/DDBJ whole genome shotgun (WGS) entry which is preliminary data.</text>
</comment>
<organism evidence="2 3">
    <name type="scientific">Amycolatopsis sulphurea</name>
    <dbReference type="NCBI Taxonomy" id="76022"/>
    <lineage>
        <taxon>Bacteria</taxon>
        <taxon>Bacillati</taxon>
        <taxon>Actinomycetota</taxon>
        <taxon>Actinomycetes</taxon>
        <taxon>Pseudonocardiales</taxon>
        <taxon>Pseudonocardiaceae</taxon>
        <taxon>Amycolatopsis</taxon>
    </lineage>
</organism>
<reference evidence="2 3" key="1">
    <citation type="submission" date="2017-10" db="EMBL/GenBank/DDBJ databases">
        <title>Sequencing the genomes of 1000 actinobacteria strains.</title>
        <authorList>
            <person name="Klenk H.-P."/>
        </authorList>
    </citation>
    <scope>NUCLEOTIDE SEQUENCE [LARGE SCALE GENOMIC DNA]</scope>
    <source>
        <strain evidence="2 3">DSM 46092</strain>
    </source>
</reference>
<name>A0A2A9FBU3_9PSEU</name>
<accession>A0A2A9FBU3</accession>
<feature type="region of interest" description="Disordered" evidence="1">
    <location>
        <begin position="1"/>
        <end position="64"/>
    </location>
</feature>
<keyword evidence="3" id="KW-1185">Reference proteome</keyword>
<dbReference type="AlphaFoldDB" id="A0A2A9FBU3"/>